<dbReference type="FunCoup" id="A0A1Q3AYF4">
    <property type="interactions" value="438"/>
</dbReference>
<name>A0A1Q3AYF4_CEPFO</name>
<reference evidence="3" key="1">
    <citation type="submission" date="2016-04" db="EMBL/GenBank/DDBJ databases">
        <title>Cephalotus genome sequencing.</title>
        <authorList>
            <person name="Fukushima K."/>
            <person name="Hasebe M."/>
            <person name="Fang X."/>
        </authorList>
    </citation>
    <scope>NUCLEOTIDE SEQUENCE [LARGE SCALE GENOMIC DNA]</scope>
    <source>
        <strain evidence="3">cv. St1</strain>
    </source>
</reference>
<dbReference type="STRING" id="3775.A0A1Q3AYF4"/>
<keyword evidence="1" id="KW-1133">Transmembrane helix</keyword>
<comment type="caution">
    <text evidence="2">The sequence shown here is derived from an EMBL/GenBank/DDBJ whole genome shotgun (WGS) entry which is preliminary data.</text>
</comment>
<gene>
    <name evidence="2" type="ORF">CFOL_v3_04204</name>
</gene>
<dbReference type="EMBL" id="BDDD01000163">
    <property type="protein sequence ID" value="GAV60675.1"/>
    <property type="molecule type" value="Genomic_DNA"/>
</dbReference>
<dbReference type="OrthoDB" id="1874222at2759"/>
<protein>
    <recommendedName>
        <fullName evidence="4">Transmembrane protein</fullName>
    </recommendedName>
</protein>
<dbReference type="Proteomes" id="UP000187406">
    <property type="component" value="Unassembled WGS sequence"/>
</dbReference>
<evidence type="ECO:0000313" key="2">
    <source>
        <dbReference type="EMBL" id="GAV60675.1"/>
    </source>
</evidence>
<keyword evidence="1" id="KW-0472">Membrane</keyword>
<dbReference type="AlphaFoldDB" id="A0A1Q3AYF4"/>
<keyword evidence="1" id="KW-0812">Transmembrane</keyword>
<evidence type="ECO:0000256" key="1">
    <source>
        <dbReference type="SAM" id="Phobius"/>
    </source>
</evidence>
<dbReference type="InParanoid" id="A0A1Q3AYF4"/>
<proteinExistence type="predicted"/>
<accession>A0A1Q3AYF4</accession>
<sequence>MEALWKLEDKWKLSTQEALILLVCTAFAVIVICITTALKKKSQKKQVMEHEPSAKWSKPSCGWIPIVKVLMNSVRWSKPNKCKGQSIGGWEERQPPLLDLDDRRGDAGWQSHNSTAQVWQRPILMGEKCELPRFSGLILYDERGQLLNHSLQETSCIENTHQEKAAAVVRTTLKDLLYV</sequence>
<evidence type="ECO:0000313" key="3">
    <source>
        <dbReference type="Proteomes" id="UP000187406"/>
    </source>
</evidence>
<feature type="transmembrane region" description="Helical" evidence="1">
    <location>
        <begin position="20"/>
        <end position="38"/>
    </location>
</feature>
<organism evidence="2 3">
    <name type="scientific">Cephalotus follicularis</name>
    <name type="common">Albany pitcher plant</name>
    <dbReference type="NCBI Taxonomy" id="3775"/>
    <lineage>
        <taxon>Eukaryota</taxon>
        <taxon>Viridiplantae</taxon>
        <taxon>Streptophyta</taxon>
        <taxon>Embryophyta</taxon>
        <taxon>Tracheophyta</taxon>
        <taxon>Spermatophyta</taxon>
        <taxon>Magnoliopsida</taxon>
        <taxon>eudicotyledons</taxon>
        <taxon>Gunneridae</taxon>
        <taxon>Pentapetalae</taxon>
        <taxon>rosids</taxon>
        <taxon>fabids</taxon>
        <taxon>Oxalidales</taxon>
        <taxon>Cephalotaceae</taxon>
        <taxon>Cephalotus</taxon>
    </lineage>
</organism>
<dbReference type="PANTHER" id="PTHR33237">
    <property type="entry name" value="F2P16.13 PROTEIN-RELATED"/>
    <property type="match status" value="1"/>
</dbReference>
<dbReference type="PANTHER" id="PTHR33237:SF21">
    <property type="entry name" value="TRANSMEMBRANE PROTEIN"/>
    <property type="match status" value="1"/>
</dbReference>
<evidence type="ECO:0008006" key="4">
    <source>
        <dbReference type="Google" id="ProtNLM"/>
    </source>
</evidence>
<keyword evidence="3" id="KW-1185">Reference proteome</keyword>